<reference evidence="2" key="2">
    <citation type="submission" date="2023-06" db="EMBL/GenBank/DDBJ databases">
        <authorList>
            <consortium name="Lawrence Berkeley National Laboratory"/>
            <person name="Mondo S.J."/>
            <person name="Hensen N."/>
            <person name="Bonometti L."/>
            <person name="Westerberg I."/>
            <person name="Brannstrom I.O."/>
            <person name="Guillou S."/>
            <person name="Cros-Aarteil S."/>
            <person name="Calhoun S."/>
            <person name="Haridas S."/>
            <person name="Kuo A."/>
            <person name="Pangilinan J."/>
            <person name="Riley R."/>
            <person name="Labutti K."/>
            <person name="Andreopoulos B."/>
            <person name="Lipzen A."/>
            <person name="Chen C."/>
            <person name="Yanf M."/>
            <person name="Daum C."/>
            <person name="Ng V."/>
            <person name="Clum A."/>
            <person name="Steindorff A."/>
            <person name="Ohm R."/>
            <person name="Martin F."/>
            <person name="Silar P."/>
            <person name="Natvig D."/>
            <person name="Lalanne C."/>
            <person name="Gautier V."/>
            <person name="Ament-Velasquez S.L."/>
            <person name="Kruys A."/>
            <person name="Hutchinson M.I."/>
            <person name="Powell A.J."/>
            <person name="Barry K."/>
            <person name="Miller A.N."/>
            <person name="Grigoriev I.V."/>
            <person name="Debuchy R."/>
            <person name="Gladieux P."/>
            <person name="Thoren M.H."/>
            <person name="Johannesson H."/>
        </authorList>
    </citation>
    <scope>NUCLEOTIDE SEQUENCE</scope>
    <source>
        <strain evidence="2">CBS 333.67</strain>
    </source>
</reference>
<dbReference type="EMBL" id="JAUDZG010000001">
    <property type="protein sequence ID" value="KAK3311073.1"/>
    <property type="molecule type" value="Genomic_DNA"/>
</dbReference>
<dbReference type="GeneID" id="87883108"/>
<gene>
    <name evidence="2" type="ORF">B0T15DRAFT_385450</name>
</gene>
<organism evidence="2 3">
    <name type="scientific">Chaetomium strumarium</name>
    <dbReference type="NCBI Taxonomy" id="1170767"/>
    <lineage>
        <taxon>Eukaryota</taxon>
        <taxon>Fungi</taxon>
        <taxon>Dikarya</taxon>
        <taxon>Ascomycota</taxon>
        <taxon>Pezizomycotina</taxon>
        <taxon>Sordariomycetes</taxon>
        <taxon>Sordariomycetidae</taxon>
        <taxon>Sordariales</taxon>
        <taxon>Chaetomiaceae</taxon>
        <taxon>Chaetomium</taxon>
    </lineage>
</organism>
<evidence type="ECO:0000313" key="3">
    <source>
        <dbReference type="Proteomes" id="UP001273166"/>
    </source>
</evidence>
<dbReference type="GO" id="GO:0016799">
    <property type="term" value="F:hydrolase activity, hydrolyzing N-glycosyl compounds"/>
    <property type="evidence" value="ECO:0007669"/>
    <property type="project" value="InterPro"/>
</dbReference>
<dbReference type="AlphaFoldDB" id="A0AAJ0M6N9"/>
<feature type="compositionally biased region" description="Basic and acidic residues" evidence="1">
    <location>
        <begin position="1"/>
        <end position="12"/>
    </location>
</feature>
<name>A0AAJ0M6N9_9PEZI</name>
<dbReference type="Proteomes" id="UP001273166">
    <property type="component" value="Unassembled WGS sequence"/>
</dbReference>
<evidence type="ECO:0000256" key="1">
    <source>
        <dbReference type="SAM" id="MobiDB-lite"/>
    </source>
</evidence>
<sequence length="495" mass="57204">MQDARPDTRPESTPRLPSRSIPFSKDDWQYSFYKKLENVVAKRKRRETPRIIVITDIEQDYDDLLAIIFLAEMHRMGAVELAGFIANHEPADRRAKFLRTVLHLLQLPNVPVAVGTVGTDDRAKHVHDHFYALKNETFENASWNKKGFKSGKDLIEELADPRRPLTMLLISSLQDMAEFFTARYKETGHEATSKYLQQRFTKFVSQGGYKIAPNRVDLIPVKGMMNNDYNFPKAENYCNGLVSFNLRSDAWSREAAKAARLEGSFMQRLFKYGPIGAHLRWSWLRQEFKFFWDPMNWPFMPHLKVDWYLNTRLGLEKNSPKFNHLKEKSETLGLGFEEVAEDVKVIAYDCCAAVGVVGDDFMREFGVLENRNVGQHRIFGESSDDLGGINPKKLSEVMQAFLLGGLKSTYDAANQMGGFQTLKHNPKASPYNARDFLSKILPLMKKMEEYKNRNEEGKARQIESKLRDIVGKVPTRDDIPYEQLYQEVVQRQRRK</sequence>
<reference evidence="2" key="1">
    <citation type="journal article" date="2023" name="Mol. Phylogenet. Evol.">
        <title>Genome-scale phylogeny and comparative genomics of the fungal order Sordariales.</title>
        <authorList>
            <person name="Hensen N."/>
            <person name="Bonometti L."/>
            <person name="Westerberg I."/>
            <person name="Brannstrom I.O."/>
            <person name="Guillou S."/>
            <person name="Cros-Aarteil S."/>
            <person name="Calhoun S."/>
            <person name="Haridas S."/>
            <person name="Kuo A."/>
            <person name="Mondo S."/>
            <person name="Pangilinan J."/>
            <person name="Riley R."/>
            <person name="LaButti K."/>
            <person name="Andreopoulos B."/>
            <person name="Lipzen A."/>
            <person name="Chen C."/>
            <person name="Yan M."/>
            <person name="Daum C."/>
            <person name="Ng V."/>
            <person name="Clum A."/>
            <person name="Steindorff A."/>
            <person name="Ohm R.A."/>
            <person name="Martin F."/>
            <person name="Silar P."/>
            <person name="Natvig D.O."/>
            <person name="Lalanne C."/>
            <person name="Gautier V."/>
            <person name="Ament-Velasquez S.L."/>
            <person name="Kruys A."/>
            <person name="Hutchinson M.I."/>
            <person name="Powell A.J."/>
            <person name="Barry K."/>
            <person name="Miller A.N."/>
            <person name="Grigoriev I.V."/>
            <person name="Debuchy R."/>
            <person name="Gladieux P."/>
            <person name="Hiltunen Thoren M."/>
            <person name="Johannesson H."/>
        </authorList>
    </citation>
    <scope>NUCLEOTIDE SEQUENCE</scope>
    <source>
        <strain evidence="2">CBS 333.67</strain>
    </source>
</reference>
<protein>
    <recommendedName>
        <fullName evidence="4">Inosine/uridine-preferring nucleoside hydrolase domain-containing protein</fullName>
    </recommendedName>
</protein>
<comment type="caution">
    <text evidence="2">The sequence shown here is derived from an EMBL/GenBank/DDBJ whole genome shotgun (WGS) entry which is preliminary data.</text>
</comment>
<feature type="region of interest" description="Disordered" evidence="1">
    <location>
        <begin position="1"/>
        <end position="21"/>
    </location>
</feature>
<dbReference type="RefSeq" id="XP_062726853.1">
    <property type="nucleotide sequence ID" value="XM_062864279.1"/>
</dbReference>
<keyword evidence="3" id="KW-1185">Reference proteome</keyword>
<evidence type="ECO:0000313" key="2">
    <source>
        <dbReference type="EMBL" id="KAK3311073.1"/>
    </source>
</evidence>
<proteinExistence type="predicted"/>
<dbReference type="SUPFAM" id="SSF53590">
    <property type="entry name" value="Nucleoside hydrolase"/>
    <property type="match status" value="1"/>
</dbReference>
<evidence type="ECO:0008006" key="4">
    <source>
        <dbReference type="Google" id="ProtNLM"/>
    </source>
</evidence>
<accession>A0AAJ0M6N9</accession>
<dbReference type="Gene3D" id="3.90.245.10">
    <property type="entry name" value="Ribonucleoside hydrolase-like"/>
    <property type="match status" value="1"/>
</dbReference>
<dbReference type="InterPro" id="IPR036452">
    <property type="entry name" value="Ribo_hydro-like"/>
</dbReference>